<evidence type="ECO:0000256" key="3">
    <source>
        <dbReference type="ARBA" id="ARBA00034247"/>
    </source>
</evidence>
<comment type="cofactor">
    <cofactor evidence="1">
        <name>Mg(2+)</name>
        <dbReference type="ChEBI" id="CHEBI:18420"/>
    </cofactor>
</comment>
<feature type="domain" description="GGDEF" evidence="6">
    <location>
        <begin position="268"/>
        <end position="405"/>
    </location>
</feature>
<evidence type="ECO:0000256" key="4">
    <source>
        <dbReference type="SAM" id="MobiDB-lite"/>
    </source>
</evidence>
<dbReference type="RefSeq" id="WP_011398487.1">
    <property type="nucleotide sequence ID" value="NC_007645.1"/>
</dbReference>
<keyword evidence="5" id="KW-1133">Transmembrane helix</keyword>
<name>Q2SD52_HAHCH</name>
<feature type="compositionally biased region" description="Low complexity" evidence="4">
    <location>
        <begin position="405"/>
        <end position="422"/>
    </location>
</feature>
<keyword evidence="5" id="KW-0812">Transmembrane</keyword>
<dbReference type="NCBIfam" id="TIGR00254">
    <property type="entry name" value="GGDEF"/>
    <property type="match status" value="1"/>
</dbReference>
<dbReference type="InterPro" id="IPR043128">
    <property type="entry name" value="Rev_trsase/Diguanyl_cyclase"/>
</dbReference>
<keyword evidence="5" id="KW-0472">Membrane</keyword>
<comment type="catalytic activity">
    <reaction evidence="3">
        <text>2 GTP = 3',3'-c-di-GMP + 2 diphosphate</text>
        <dbReference type="Rhea" id="RHEA:24898"/>
        <dbReference type="ChEBI" id="CHEBI:33019"/>
        <dbReference type="ChEBI" id="CHEBI:37565"/>
        <dbReference type="ChEBI" id="CHEBI:58805"/>
        <dbReference type="EC" id="2.7.7.65"/>
    </reaction>
</comment>
<dbReference type="OrthoDB" id="5756373at2"/>
<dbReference type="PANTHER" id="PTHR45138">
    <property type="entry name" value="REGULATORY COMPONENTS OF SENSORY TRANSDUCTION SYSTEM"/>
    <property type="match status" value="1"/>
</dbReference>
<dbReference type="eggNOG" id="COG3706">
    <property type="taxonomic scope" value="Bacteria"/>
</dbReference>
<feature type="transmembrane region" description="Helical" evidence="5">
    <location>
        <begin position="85"/>
        <end position="102"/>
    </location>
</feature>
<dbReference type="EC" id="2.7.7.65" evidence="2"/>
<feature type="transmembrane region" description="Helical" evidence="5">
    <location>
        <begin position="159"/>
        <end position="182"/>
    </location>
</feature>
<evidence type="ECO:0000256" key="5">
    <source>
        <dbReference type="SAM" id="Phobius"/>
    </source>
</evidence>
<gene>
    <name evidence="7" type="ordered locus">HCH_04724</name>
</gene>
<dbReference type="Pfam" id="PF00990">
    <property type="entry name" value="GGDEF"/>
    <property type="match status" value="1"/>
</dbReference>
<dbReference type="InterPro" id="IPR000160">
    <property type="entry name" value="GGDEF_dom"/>
</dbReference>
<dbReference type="EMBL" id="CP000155">
    <property type="protein sequence ID" value="ABC31422.1"/>
    <property type="molecule type" value="Genomic_DNA"/>
</dbReference>
<dbReference type="InterPro" id="IPR050469">
    <property type="entry name" value="Diguanylate_Cyclase"/>
</dbReference>
<dbReference type="PANTHER" id="PTHR45138:SF9">
    <property type="entry name" value="DIGUANYLATE CYCLASE DGCM-RELATED"/>
    <property type="match status" value="1"/>
</dbReference>
<dbReference type="Gene3D" id="3.30.70.270">
    <property type="match status" value="1"/>
</dbReference>
<protein>
    <recommendedName>
        <fullName evidence="2">diguanylate cyclase</fullName>
        <ecNumber evidence="2">2.7.7.65</ecNumber>
    </recommendedName>
</protein>
<organism evidence="7 8">
    <name type="scientific">Hahella chejuensis (strain KCTC 2396)</name>
    <dbReference type="NCBI Taxonomy" id="349521"/>
    <lineage>
        <taxon>Bacteria</taxon>
        <taxon>Pseudomonadati</taxon>
        <taxon>Pseudomonadota</taxon>
        <taxon>Gammaproteobacteria</taxon>
        <taxon>Oceanospirillales</taxon>
        <taxon>Hahellaceae</taxon>
        <taxon>Hahella</taxon>
    </lineage>
</organism>
<accession>Q2SD52</accession>
<evidence type="ECO:0000313" key="8">
    <source>
        <dbReference type="Proteomes" id="UP000000238"/>
    </source>
</evidence>
<evidence type="ECO:0000256" key="2">
    <source>
        <dbReference type="ARBA" id="ARBA00012528"/>
    </source>
</evidence>
<dbReference type="SMART" id="SM00267">
    <property type="entry name" value="GGDEF"/>
    <property type="match status" value="1"/>
</dbReference>
<dbReference type="InterPro" id="IPR029787">
    <property type="entry name" value="Nucleotide_cyclase"/>
</dbReference>
<dbReference type="STRING" id="349521.HCH_04724"/>
<dbReference type="GO" id="GO:1902201">
    <property type="term" value="P:negative regulation of bacterial-type flagellum-dependent cell motility"/>
    <property type="evidence" value="ECO:0007669"/>
    <property type="project" value="TreeGrafter"/>
</dbReference>
<keyword evidence="8" id="KW-1185">Reference proteome</keyword>
<sequence>MSLPNSHQDMSADTATYVRRLLDNGMHGLQFEGELESEFERYHLNRYLHLNRVYPLLGALVLVFFIFADHLVIPDLFEQTLQIRAADALGVILVTLASRLAWVRHRYQMTLCLGALCIHLSLIAIAVKAAAIDQFHYQTGSILSVIFVCTVLRLQFHYIFPFALLMWLSQVLAMHFLMHLHASQFTELLFLHTFVTLISVLVCYRVEYETRKNFLQQLLLLYEQEELRAAHAELERLSLMDSLTQVANRRHFNKSLEAEWNRCLRDDKPLALLMVDVDFFKAYNDAYGHQRGDDCLMNVADCLTQTSRRAADLVARYGGEEFAVILPHADQAAAQRLAEQIVRQIYELNIENEGSPELKRLTVSVGFSALAPSQGDTPNTLISQADSALYMAKRKGKNRAHGFPANEASAAAESATSEGAGESDIHDESESNGEI</sequence>
<reference evidence="7 8" key="1">
    <citation type="journal article" date="2005" name="Nucleic Acids Res.">
        <title>Genomic blueprint of Hahella chejuensis, a marine microbe producing an algicidal agent.</title>
        <authorList>
            <person name="Jeong H."/>
            <person name="Yim J.H."/>
            <person name="Lee C."/>
            <person name="Choi S.-H."/>
            <person name="Park Y.K."/>
            <person name="Yoon S.H."/>
            <person name="Hur C.-G."/>
            <person name="Kang H.-Y."/>
            <person name="Kim D."/>
            <person name="Lee H.H."/>
            <person name="Park K.H."/>
            <person name="Park S.-H."/>
            <person name="Park H.-S."/>
            <person name="Lee H.K."/>
            <person name="Oh T.K."/>
            <person name="Kim J.F."/>
        </authorList>
    </citation>
    <scope>NUCLEOTIDE SEQUENCE [LARGE SCALE GENOMIC DNA]</scope>
    <source>
        <strain evidence="7 8">KCTC 2396</strain>
    </source>
</reference>
<dbReference type="KEGG" id="hch:HCH_04724"/>
<dbReference type="GO" id="GO:0043709">
    <property type="term" value="P:cell adhesion involved in single-species biofilm formation"/>
    <property type="evidence" value="ECO:0007669"/>
    <property type="project" value="TreeGrafter"/>
</dbReference>
<dbReference type="GO" id="GO:0005886">
    <property type="term" value="C:plasma membrane"/>
    <property type="evidence" value="ECO:0007669"/>
    <property type="project" value="TreeGrafter"/>
</dbReference>
<feature type="transmembrane region" description="Helical" evidence="5">
    <location>
        <begin position="188"/>
        <end position="206"/>
    </location>
</feature>
<dbReference type="Proteomes" id="UP000000238">
    <property type="component" value="Chromosome"/>
</dbReference>
<evidence type="ECO:0000256" key="1">
    <source>
        <dbReference type="ARBA" id="ARBA00001946"/>
    </source>
</evidence>
<dbReference type="FunFam" id="3.30.70.270:FF:000001">
    <property type="entry name" value="Diguanylate cyclase domain protein"/>
    <property type="match status" value="1"/>
</dbReference>
<evidence type="ECO:0000313" key="7">
    <source>
        <dbReference type="EMBL" id="ABC31422.1"/>
    </source>
</evidence>
<dbReference type="CDD" id="cd01949">
    <property type="entry name" value="GGDEF"/>
    <property type="match status" value="1"/>
</dbReference>
<dbReference type="SUPFAM" id="SSF55073">
    <property type="entry name" value="Nucleotide cyclase"/>
    <property type="match status" value="1"/>
</dbReference>
<evidence type="ECO:0000259" key="6">
    <source>
        <dbReference type="PROSITE" id="PS50887"/>
    </source>
</evidence>
<feature type="transmembrane region" description="Helical" evidence="5">
    <location>
        <begin position="53"/>
        <end position="73"/>
    </location>
</feature>
<proteinExistence type="predicted"/>
<feature type="transmembrane region" description="Helical" evidence="5">
    <location>
        <begin position="135"/>
        <end position="152"/>
    </location>
</feature>
<dbReference type="PROSITE" id="PS50887">
    <property type="entry name" value="GGDEF"/>
    <property type="match status" value="1"/>
</dbReference>
<feature type="region of interest" description="Disordered" evidence="4">
    <location>
        <begin position="396"/>
        <end position="435"/>
    </location>
</feature>
<feature type="transmembrane region" description="Helical" evidence="5">
    <location>
        <begin position="109"/>
        <end position="129"/>
    </location>
</feature>
<dbReference type="GO" id="GO:0052621">
    <property type="term" value="F:diguanylate cyclase activity"/>
    <property type="evidence" value="ECO:0007669"/>
    <property type="project" value="UniProtKB-EC"/>
</dbReference>
<dbReference type="HOGENOM" id="CLU_000445_11_2_6"/>
<dbReference type="AlphaFoldDB" id="Q2SD52"/>